<keyword evidence="2" id="KW-0963">Cytoplasm</keyword>
<evidence type="ECO:0000256" key="2">
    <source>
        <dbReference type="ARBA" id="ARBA00022490"/>
    </source>
</evidence>
<dbReference type="PANTHER" id="PTHR31183:SF2">
    <property type="entry name" value="TRICHOPLEIN KERATIN FILAMENT-BINDING PROTEIN"/>
    <property type="match status" value="1"/>
</dbReference>
<feature type="region of interest" description="Disordered" evidence="5">
    <location>
        <begin position="1"/>
        <end position="39"/>
    </location>
</feature>
<gene>
    <name evidence="7" type="primary">LOC108677152</name>
</gene>
<proteinExistence type="predicted"/>
<feature type="region of interest" description="Disordered" evidence="5">
    <location>
        <begin position="108"/>
        <end position="145"/>
    </location>
</feature>
<evidence type="ECO:0000256" key="5">
    <source>
        <dbReference type="SAM" id="MobiDB-lite"/>
    </source>
</evidence>
<dbReference type="Proteomes" id="UP000694843">
    <property type="component" value="Unplaced"/>
</dbReference>
<organism evidence="6 7">
    <name type="scientific">Hyalella azteca</name>
    <name type="common">Amphipod</name>
    <dbReference type="NCBI Taxonomy" id="294128"/>
    <lineage>
        <taxon>Eukaryota</taxon>
        <taxon>Metazoa</taxon>
        <taxon>Ecdysozoa</taxon>
        <taxon>Arthropoda</taxon>
        <taxon>Crustacea</taxon>
        <taxon>Multicrustacea</taxon>
        <taxon>Malacostraca</taxon>
        <taxon>Eumalacostraca</taxon>
        <taxon>Peracarida</taxon>
        <taxon>Amphipoda</taxon>
        <taxon>Senticaudata</taxon>
        <taxon>Talitrida</taxon>
        <taxon>Talitroidea</taxon>
        <taxon>Hyalellidae</taxon>
        <taxon>Hyalella</taxon>
    </lineage>
</organism>
<reference evidence="7" key="1">
    <citation type="submission" date="2025-08" db="UniProtKB">
        <authorList>
            <consortium name="RefSeq"/>
        </authorList>
    </citation>
    <scope>IDENTIFICATION</scope>
    <source>
        <tissue evidence="7">Whole organism</tissue>
    </source>
</reference>
<keyword evidence="3" id="KW-0206">Cytoskeleton</keyword>
<comment type="subcellular location">
    <subcellularLocation>
        <location evidence="1">Cytoplasm</location>
        <location evidence="1">Cytoskeleton</location>
    </subcellularLocation>
</comment>
<dbReference type="GO" id="GO:0006915">
    <property type="term" value="P:apoptotic process"/>
    <property type="evidence" value="ECO:0007669"/>
    <property type="project" value="TreeGrafter"/>
</dbReference>
<evidence type="ECO:0000256" key="4">
    <source>
        <dbReference type="SAM" id="Coils"/>
    </source>
</evidence>
<dbReference type="AlphaFoldDB" id="A0A8B7P424"/>
<keyword evidence="7" id="KW-0416">Keratin</keyword>
<keyword evidence="4" id="KW-0175">Coiled coil</keyword>
<feature type="coiled-coil region" evidence="4">
    <location>
        <begin position="453"/>
        <end position="487"/>
    </location>
</feature>
<dbReference type="RefSeq" id="XP_018020803.1">
    <property type="nucleotide sequence ID" value="XM_018165314.2"/>
</dbReference>
<dbReference type="OrthoDB" id="6431598at2759"/>
<evidence type="ECO:0000256" key="1">
    <source>
        <dbReference type="ARBA" id="ARBA00004245"/>
    </source>
</evidence>
<feature type="coiled-coil region" evidence="4">
    <location>
        <begin position="180"/>
        <end position="207"/>
    </location>
</feature>
<accession>A0A8B7P424</accession>
<keyword evidence="6" id="KW-1185">Reference proteome</keyword>
<evidence type="ECO:0000313" key="7">
    <source>
        <dbReference type="RefSeq" id="XP_018020803.1"/>
    </source>
</evidence>
<protein>
    <submittedName>
        <fullName evidence="7">Trichoplein keratin filament-binding protein</fullName>
    </submittedName>
</protein>
<sequence length="556" mass="65261">MYGRNSASKKVPKSRKPPCQKTLHANVAPGGLPGGWDNFPPVARQQISAKSWVEQCNAKRELEAVKRQQWLDASKHFKTVQLKADMYNQKPSAPRCCTPLVTNIEQHSKSTQHFHGATGMGRQPSSEEDASYHEHPPNLENSLLQPDLTNENQNASDKLMLTCNKPRTLLDESSYLKPEIAALKSRLEELKKRNTEERQKLNEELSYRAWQNSNTAVRQMESERLQHFVRSAWVDQRRWKEDEKLRRELEERRIEEAAAAIQRQQEEEEIKLSLAKQKQREEYQRELEKQLHDIKRREEEKARLEAVAESLLRERNELVALMERRESQLQSRKSRALAVSWARQHHIKLRQRALLVKQELMEDEALVQEYINLQQNYASGSAIKDDLSFVMNVIEEHKKLEALRDKEYDLLFSEEAARLWRVREQQWEREQEARDKLLLDVLKERQHQVDEKARAAAEDEDKLKHECAEANDRIARTEENLWRLDAKGQEKQDGMTKNYCLNDMTATANARVLINEQDAQSEANHRKKIARLEAEMARLWGPLYVPPHYGRKKVQW</sequence>
<dbReference type="GO" id="GO:0045095">
    <property type="term" value="C:keratin filament"/>
    <property type="evidence" value="ECO:0007669"/>
    <property type="project" value="TreeGrafter"/>
</dbReference>
<feature type="coiled-coil region" evidence="4">
    <location>
        <begin position="240"/>
        <end position="328"/>
    </location>
</feature>
<dbReference type="InterPro" id="IPR043596">
    <property type="entry name" value="CFAP53/TCHP"/>
</dbReference>
<name>A0A8B7P424_HYAAZ</name>
<dbReference type="KEGG" id="hazt:108677152"/>
<evidence type="ECO:0000256" key="3">
    <source>
        <dbReference type="ARBA" id="ARBA00023212"/>
    </source>
</evidence>
<dbReference type="GeneID" id="108677152"/>
<dbReference type="PANTHER" id="PTHR31183">
    <property type="entry name" value="TRICHOPLEIN KERATIN FILAMENT-BINDING PROTEIN FAMILY MEMBER"/>
    <property type="match status" value="1"/>
</dbReference>
<evidence type="ECO:0000313" key="6">
    <source>
        <dbReference type="Proteomes" id="UP000694843"/>
    </source>
</evidence>